<feature type="signal peptide" evidence="1">
    <location>
        <begin position="1"/>
        <end position="18"/>
    </location>
</feature>
<reference evidence="2 3" key="1">
    <citation type="submission" date="2019-04" db="EMBL/GenBank/DDBJ databases">
        <title>Fungal friends and foes A comparative genomics study of 23 Aspergillus species from section Flavi.</title>
        <authorList>
            <consortium name="DOE Joint Genome Institute"/>
            <person name="Kjaerbolling I."/>
            <person name="Vesth T.C."/>
            <person name="Frisvad J.C."/>
            <person name="Nybo J.L."/>
            <person name="Theobald S."/>
            <person name="Kildgaard S."/>
            <person name="Petersen T.I."/>
            <person name="Kuo A."/>
            <person name="Sato A."/>
            <person name="Lyhne E.K."/>
            <person name="Kogle M.E."/>
            <person name="Wiebenga A."/>
            <person name="Kun R.S."/>
            <person name="Lubbers R.J."/>
            <person name="Makela M.R."/>
            <person name="Barry K."/>
            <person name="Chovatia M."/>
            <person name="Clum A."/>
            <person name="Daum C."/>
            <person name="Haridas S."/>
            <person name="He G."/>
            <person name="LaButti K."/>
            <person name="Lipzen A."/>
            <person name="Mondo S."/>
            <person name="Pangilinan J."/>
            <person name="Riley R."/>
            <person name="Salamov A."/>
            <person name="Simmons B.A."/>
            <person name="Magnuson J.K."/>
            <person name="Henrissat B."/>
            <person name="Mortensen U.H."/>
            <person name="Larsen T.O."/>
            <person name="De vries R.P."/>
            <person name="Grigoriev I.V."/>
            <person name="Machida M."/>
            <person name="Baker S.E."/>
            <person name="Andersen M.R."/>
        </authorList>
    </citation>
    <scope>NUCLEOTIDE SEQUENCE [LARGE SCALE GENOMIC DNA]</scope>
    <source>
        <strain evidence="2 3">CBS 117618</strain>
    </source>
</reference>
<gene>
    <name evidence="2" type="ORF">BDV34DRAFT_222870</name>
</gene>
<dbReference type="VEuPathDB" id="FungiDB:BDV34DRAFT_222870"/>
<evidence type="ECO:0000313" key="3">
    <source>
        <dbReference type="Proteomes" id="UP000326532"/>
    </source>
</evidence>
<dbReference type="PANTHER" id="PTHR48098:SF1">
    <property type="entry name" value="DIACYLGLYCEROL ACYLTRANSFERASE_MYCOLYLTRANSFERASE AG85A"/>
    <property type="match status" value="1"/>
</dbReference>
<dbReference type="Proteomes" id="UP000326532">
    <property type="component" value="Unassembled WGS sequence"/>
</dbReference>
<proteinExistence type="predicted"/>
<dbReference type="SUPFAM" id="SSF53474">
    <property type="entry name" value="alpha/beta-Hydrolases"/>
    <property type="match status" value="1"/>
</dbReference>
<evidence type="ECO:0000313" key="2">
    <source>
        <dbReference type="EMBL" id="KAB8208044.1"/>
    </source>
</evidence>
<dbReference type="PANTHER" id="PTHR48098">
    <property type="entry name" value="ENTEROCHELIN ESTERASE-RELATED"/>
    <property type="match status" value="1"/>
</dbReference>
<dbReference type="Pfam" id="PF00756">
    <property type="entry name" value="Esterase"/>
    <property type="match status" value="1"/>
</dbReference>
<dbReference type="GO" id="GO:0016747">
    <property type="term" value="F:acyltransferase activity, transferring groups other than amino-acyl groups"/>
    <property type="evidence" value="ECO:0007669"/>
    <property type="project" value="TreeGrafter"/>
</dbReference>
<dbReference type="InterPro" id="IPR029058">
    <property type="entry name" value="AB_hydrolase_fold"/>
</dbReference>
<keyword evidence="1" id="KW-0732">Signal</keyword>
<dbReference type="OMA" id="VVMPYGN"/>
<dbReference type="InterPro" id="IPR000801">
    <property type="entry name" value="Esterase-like"/>
</dbReference>
<protein>
    <submittedName>
        <fullName evidence="2">Alpha/beta-hydrolase</fullName>
    </submittedName>
</protein>
<feature type="chain" id="PRO_5025004399" evidence="1">
    <location>
        <begin position="19"/>
        <end position="467"/>
    </location>
</feature>
<dbReference type="InterPro" id="IPR050583">
    <property type="entry name" value="Mycobacterial_A85_antigen"/>
</dbReference>
<dbReference type="GO" id="GO:0016787">
    <property type="term" value="F:hydrolase activity"/>
    <property type="evidence" value="ECO:0007669"/>
    <property type="project" value="UniProtKB-KW"/>
</dbReference>
<sequence>MKRSALLVTACSLGLASGSVTVRKTDQPPTGYEIIFEYTNNEASNVMMGGDFYSFTDQYHTTPQFNAGLDLHNYKPGDFLAPISGTNYGPGGKQVGYEMTKNQNGVWTYTTPFPSGTFQYWFLPDCDYAPNCTSIGQVVIDPENPPIENYPGQQHASIFQVPYDARFQAYGPLGLEFDYALPVHQVSERGVVFFVNYTSPGSTIPAPNIHDYAIYLPVGYNSSQSGTQLYPLLYLNHGATGNCADWPNMERMSNIFDQLIADGELEPTVVVMPSYNGLGADIDRNTTAIRDNFMRYLFPHIQSTYAVSSEPDRRAFAGLSLGSALTYEMYINATSYFGYFGLFSGAMQGTPALGYINKSMVAKNADLANRGLFMSFGAFDVAFDDCRNMQNALDSLGIHYVTRLVPYGAHYKNTWQDSLWHFLRIVLWKGKPVTLQSGHGVQQLIIRIASPFAFSTSCLVIHVSIAL</sequence>
<dbReference type="Gene3D" id="3.40.50.1820">
    <property type="entry name" value="alpha/beta hydrolase"/>
    <property type="match status" value="1"/>
</dbReference>
<evidence type="ECO:0000256" key="1">
    <source>
        <dbReference type="SAM" id="SignalP"/>
    </source>
</evidence>
<keyword evidence="3" id="KW-1185">Reference proteome</keyword>
<dbReference type="AlphaFoldDB" id="A0A5N6DTC2"/>
<dbReference type="EMBL" id="ML734953">
    <property type="protein sequence ID" value="KAB8208044.1"/>
    <property type="molecule type" value="Genomic_DNA"/>
</dbReference>
<keyword evidence="2" id="KW-0378">Hydrolase</keyword>
<accession>A0A5N6DTC2</accession>
<name>A0A5N6DTC2_ASPPA</name>
<organism evidence="2 3">
    <name type="scientific">Aspergillus parasiticus</name>
    <dbReference type="NCBI Taxonomy" id="5067"/>
    <lineage>
        <taxon>Eukaryota</taxon>
        <taxon>Fungi</taxon>
        <taxon>Dikarya</taxon>
        <taxon>Ascomycota</taxon>
        <taxon>Pezizomycotina</taxon>
        <taxon>Eurotiomycetes</taxon>
        <taxon>Eurotiomycetidae</taxon>
        <taxon>Eurotiales</taxon>
        <taxon>Aspergillaceae</taxon>
        <taxon>Aspergillus</taxon>
        <taxon>Aspergillus subgen. Circumdati</taxon>
    </lineage>
</organism>